<dbReference type="InterPro" id="IPR047959">
    <property type="entry name" value="Transpos_IS5"/>
</dbReference>
<evidence type="ECO:0000256" key="6">
    <source>
        <dbReference type="ARBA" id="ARBA00023172"/>
    </source>
</evidence>
<gene>
    <name evidence="10" type="ORF">CBQ26_05175</name>
</gene>
<reference evidence="10 11" key="1">
    <citation type="submission" date="2017-05" db="EMBL/GenBank/DDBJ databases">
        <title>De novo genome assembly of Deniococcus indicus strain DR1.</title>
        <authorList>
            <person name="Chauhan D."/>
            <person name="Yennamalli R.M."/>
            <person name="Priyadarshini R."/>
        </authorList>
    </citation>
    <scope>NUCLEOTIDE SEQUENCE [LARGE SCALE GENOMIC DNA]</scope>
    <source>
        <strain evidence="10 11">DR1</strain>
    </source>
</reference>
<evidence type="ECO:0000256" key="7">
    <source>
        <dbReference type="SAM" id="MobiDB-lite"/>
    </source>
</evidence>
<evidence type="ECO:0000256" key="1">
    <source>
        <dbReference type="ARBA" id="ARBA00001968"/>
    </source>
</evidence>
<feature type="region of interest" description="Disordered" evidence="7">
    <location>
        <begin position="200"/>
        <end position="230"/>
    </location>
</feature>
<evidence type="ECO:0000256" key="5">
    <source>
        <dbReference type="ARBA" id="ARBA00023125"/>
    </source>
</evidence>
<dbReference type="GO" id="GO:0046872">
    <property type="term" value="F:metal ion binding"/>
    <property type="evidence" value="ECO:0007669"/>
    <property type="project" value="UniProtKB-KW"/>
</dbReference>
<keyword evidence="4" id="KW-0479">Metal-binding</keyword>
<dbReference type="NCBIfam" id="NF033581">
    <property type="entry name" value="transpos_IS5_4"/>
    <property type="match status" value="1"/>
</dbReference>
<keyword evidence="6" id="KW-0233">DNA recombination</keyword>
<dbReference type="EMBL" id="NHMK01000009">
    <property type="protein sequence ID" value="OWL97658.1"/>
    <property type="molecule type" value="Genomic_DNA"/>
</dbReference>
<evidence type="ECO:0000256" key="3">
    <source>
        <dbReference type="ARBA" id="ARBA00022578"/>
    </source>
</evidence>
<dbReference type="Proteomes" id="UP000197208">
    <property type="component" value="Unassembled WGS sequence"/>
</dbReference>
<dbReference type="PANTHER" id="PTHR23080">
    <property type="entry name" value="THAP DOMAIN PROTEIN"/>
    <property type="match status" value="1"/>
</dbReference>
<dbReference type="GO" id="GO:0032196">
    <property type="term" value="P:transposition"/>
    <property type="evidence" value="ECO:0007669"/>
    <property type="project" value="UniProtKB-KW"/>
</dbReference>
<dbReference type="RefSeq" id="WP_088247467.1">
    <property type="nucleotide sequence ID" value="NZ_BNAM01000002.1"/>
</dbReference>
<dbReference type="GO" id="GO:0003677">
    <property type="term" value="F:DNA binding"/>
    <property type="evidence" value="ECO:0007669"/>
    <property type="project" value="UniProtKB-KW"/>
</dbReference>
<keyword evidence="3" id="KW-0815">Transposition</keyword>
<organism evidence="10 11">
    <name type="scientific">Deinococcus indicus</name>
    <dbReference type="NCBI Taxonomy" id="223556"/>
    <lineage>
        <taxon>Bacteria</taxon>
        <taxon>Thermotogati</taxon>
        <taxon>Deinococcota</taxon>
        <taxon>Deinococci</taxon>
        <taxon>Deinococcales</taxon>
        <taxon>Deinococcaceae</taxon>
        <taxon>Deinococcus</taxon>
    </lineage>
</organism>
<dbReference type="Pfam" id="PF13613">
    <property type="entry name" value="HTH_Tnp_4"/>
    <property type="match status" value="1"/>
</dbReference>
<feature type="domain" description="DDE Tnp4" evidence="8">
    <location>
        <begin position="121"/>
        <end position="271"/>
    </location>
</feature>
<evidence type="ECO:0000313" key="11">
    <source>
        <dbReference type="Proteomes" id="UP000197208"/>
    </source>
</evidence>
<keyword evidence="11" id="KW-1185">Reference proteome</keyword>
<protein>
    <submittedName>
        <fullName evidence="10">IS5/IS1182 family transposase</fullName>
    </submittedName>
</protein>
<dbReference type="OrthoDB" id="61919at2"/>
<evidence type="ECO:0000259" key="8">
    <source>
        <dbReference type="Pfam" id="PF13359"/>
    </source>
</evidence>
<dbReference type="InterPro" id="IPR027806">
    <property type="entry name" value="HARBI1_dom"/>
</dbReference>
<dbReference type="GO" id="GO:0006310">
    <property type="term" value="P:DNA recombination"/>
    <property type="evidence" value="ECO:0007669"/>
    <property type="project" value="UniProtKB-KW"/>
</dbReference>
<evidence type="ECO:0000259" key="9">
    <source>
        <dbReference type="Pfam" id="PF13613"/>
    </source>
</evidence>
<comment type="caution">
    <text evidence="10">The sequence shown here is derived from an EMBL/GenBank/DDBJ whole genome shotgun (WGS) entry which is preliminary data.</text>
</comment>
<keyword evidence="5" id="KW-0238">DNA-binding</keyword>
<evidence type="ECO:0000313" key="10">
    <source>
        <dbReference type="EMBL" id="OWL97658.1"/>
    </source>
</evidence>
<evidence type="ECO:0000256" key="2">
    <source>
        <dbReference type="ARBA" id="ARBA00010075"/>
    </source>
</evidence>
<dbReference type="Pfam" id="PF13359">
    <property type="entry name" value="DDE_Tnp_4"/>
    <property type="match status" value="1"/>
</dbReference>
<evidence type="ECO:0000256" key="4">
    <source>
        <dbReference type="ARBA" id="ARBA00022723"/>
    </source>
</evidence>
<comment type="similarity">
    <text evidence="2">Belongs to the transposase 11 family.</text>
</comment>
<name>A0A246BPQ6_9DEIO</name>
<accession>A0A246BPQ6</accession>
<dbReference type="InterPro" id="IPR027805">
    <property type="entry name" value="Transposase_HTH_dom"/>
</dbReference>
<proteinExistence type="inferred from homology"/>
<feature type="domain" description="Transposase Helix-turn-helix" evidence="9">
    <location>
        <begin position="50"/>
        <end position="99"/>
    </location>
</feature>
<dbReference type="AlphaFoldDB" id="A0A246BPQ6"/>
<comment type="cofactor">
    <cofactor evidence="1">
        <name>a divalent metal cation</name>
        <dbReference type="ChEBI" id="CHEBI:60240"/>
    </cofactor>
</comment>
<sequence length="279" mass="32465">MSHDRLERLRQLNRTRFKRHTGIYPETFAEMEIVLHQRERSKKKSGRPPALNASEQLLLTLEFWREYRTFAHLGHDWNIHETTVQRTVERVETALIHSGEFRLPGRKSLKQEENVFQIIAVDAAETPCERPTSQQRRWYSGKKKRHTLKTQVVIDVSTRMILCVATAFGSMHDLTLFRQSGVQIHPETALIGDAGDQGIRPHQGHSVTPHKATKKAPLTPEQRQQNRELASTRRRVEHVIRCLKIFRVLKDIYRHRRRRFSVRVNLIAAVCNRSVAGVA</sequence>